<evidence type="ECO:0000259" key="2">
    <source>
        <dbReference type="Pfam" id="PF16297"/>
    </source>
</evidence>
<keyword evidence="4" id="KW-1185">Reference proteome</keyword>
<evidence type="ECO:0000313" key="4">
    <source>
        <dbReference type="Proteomes" id="UP000694580"/>
    </source>
</evidence>
<reference evidence="3" key="3">
    <citation type="submission" date="2025-09" db="UniProtKB">
        <authorList>
            <consortium name="Ensembl"/>
        </authorList>
    </citation>
    <scope>IDENTIFICATION</scope>
</reference>
<accession>A0AAY3ZTH8</accession>
<dbReference type="InterPro" id="IPR032549">
    <property type="entry name" value="DUF4939"/>
</dbReference>
<proteinExistence type="predicted"/>
<dbReference type="GeneTree" id="ENSGT01120000277549"/>
<feature type="region of interest" description="Disordered" evidence="1">
    <location>
        <begin position="1"/>
        <end position="23"/>
    </location>
</feature>
<protein>
    <recommendedName>
        <fullName evidence="2">DUF4939 domain-containing protein</fullName>
    </recommendedName>
</protein>
<dbReference type="Ensembl" id="ENSDCDT00010000294.1">
    <property type="protein sequence ID" value="ENSDCDP00010000288.1"/>
    <property type="gene ID" value="ENSDCDG00010000128.1"/>
</dbReference>
<feature type="compositionally biased region" description="Polar residues" evidence="1">
    <location>
        <begin position="1"/>
        <end position="12"/>
    </location>
</feature>
<dbReference type="Pfam" id="PF16297">
    <property type="entry name" value="DUF4939"/>
    <property type="match status" value="1"/>
</dbReference>
<sequence length="278" mass="29790">MSASTSSYSPCDSKSGPFPDVADIGSMQETLDQLITSLQLQQATIQDQRDMQLQQQRALIQVSSTLADLSAQIQALQSQPGGPGHLVSAAAAPPPLPLTSALAGLAPPPLYDGNPKKCRGFITQCRLILRLQAAHLPDDETAVAYIITRLTGRALEWVTPLVERRDPVCLSVPAFLDRLQTAFQGVTGRHLLPSSQRYRTILKPAVFRFSSAPVLPKDPELTPRCVAARPLLPHSSPARRPRSSCPARPASSTGTTAYPHAESMSASTSSYSPCDSTV</sequence>
<dbReference type="Proteomes" id="UP000694580">
    <property type="component" value="Chromosome 2"/>
</dbReference>
<reference evidence="3" key="2">
    <citation type="submission" date="2025-08" db="UniProtKB">
        <authorList>
            <consortium name="Ensembl"/>
        </authorList>
    </citation>
    <scope>IDENTIFICATION</scope>
</reference>
<feature type="compositionally biased region" description="Low complexity" evidence="1">
    <location>
        <begin position="243"/>
        <end position="252"/>
    </location>
</feature>
<evidence type="ECO:0000256" key="1">
    <source>
        <dbReference type="SAM" id="MobiDB-lite"/>
    </source>
</evidence>
<reference evidence="3 4" key="1">
    <citation type="submission" date="2020-06" db="EMBL/GenBank/DDBJ databases">
        <authorList>
            <consortium name="Wellcome Sanger Institute Data Sharing"/>
        </authorList>
    </citation>
    <scope>NUCLEOTIDE SEQUENCE [LARGE SCALE GENOMIC DNA]</scope>
</reference>
<name>A0AAY3ZTH8_9TELE</name>
<feature type="compositionally biased region" description="Low complexity" evidence="1">
    <location>
        <begin position="263"/>
        <end position="272"/>
    </location>
</feature>
<dbReference type="AlphaFoldDB" id="A0AAY3ZTH8"/>
<feature type="region of interest" description="Disordered" evidence="1">
    <location>
        <begin position="231"/>
        <end position="278"/>
    </location>
</feature>
<evidence type="ECO:0000313" key="3">
    <source>
        <dbReference type="Ensembl" id="ENSDCDP00010000288.1"/>
    </source>
</evidence>
<feature type="domain" description="DUF4939" evidence="2">
    <location>
        <begin position="108"/>
        <end position="183"/>
    </location>
</feature>
<organism evidence="3 4">
    <name type="scientific">Denticeps clupeoides</name>
    <name type="common">denticle herring</name>
    <dbReference type="NCBI Taxonomy" id="299321"/>
    <lineage>
        <taxon>Eukaryota</taxon>
        <taxon>Metazoa</taxon>
        <taxon>Chordata</taxon>
        <taxon>Craniata</taxon>
        <taxon>Vertebrata</taxon>
        <taxon>Euteleostomi</taxon>
        <taxon>Actinopterygii</taxon>
        <taxon>Neopterygii</taxon>
        <taxon>Teleostei</taxon>
        <taxon>Clupei</taxon>
        <taxon>Clupeiformes</taxon>
        <taxon>Denticipitoidei</taxon>
        <taxon>Denticipitidae</taxon>
        <taxon>Denticeps</taxon>
    </lineage>
</organism>